<feature type="compositionally biased region" description="Basic residues" evidence="1">
    <location>
        <begin position="304"/>
        <end position="314"/>
    </location>
</feature>
<feature type="compositionally biased region" description="Basic and acidic residues" evidence="1">
    <location>
        <begin position="139"/>
        <end position="150"/>
    </location>
</feature>
<feature type="region of interest" description="Disordered" evidence="1">
    <location>
        <begin position="1"/>
        <end position="460"/>
    </location>
</feature>
<feature type="compositionally biased region" description="Basic and acidic residues" evidence="1">
    <location>
        <begin position="341"/>
        <end position="361"/>
    </location>
</feature>
<name>A0A6J4N200_9BACT</name>
<evidence type="ECO:0000256" key="1">
    <source>
        <dbReference type="SAM" id="MobiDB-lite"/>
    </source>
</evidence>
<reference evidence="2" key="1">
    <citation type="submission" date="2020-02" db="EMBL/GenBank/DDBJ databases">
        <authorList>
            <person name="Meier V. D."/>
        </authorList>
    </citation>
    <scope>NUCLEOTIDE SEQUENCE</scope>
    <source>
        <strain evidence="2">AVDCRST_MAG64</strain>
    </source>
</reference>
<feature type="compositionally biased region" description="Basic and acidic residues" evidence="1">
    <location>
        <begin position="170"/>
        <end position="193"/>
    </location>
</feature>
<protein>
    <submittedName>
        <fullName evidence="2">Flagellum-specific ATP synthase FliI</fullName>
    </submittedName>
</protein>
<gene>
    <name evidence="2" type="ORF">AVDCRST_MAG64-264</name>
</gene>
<feature type="compositionally biased region" description="Basic and acidic residues" evidence="1">
    <location>
        <begin position="200"/>
        <end position="214"/>
    </location>
</feature>
<organism evidence="2">
    <name type="scientific">uncultured Phycisphaerae bacterium</name>
    <dbReference type="NCBI Taxonomy" id="904963"/>
    <lineage>
        <taxon>Bacteria</taxon>
        <taxon>Pseudomonadati</taxon>
        <taxon>Planctomycetota</taxon>
        <taxon>Phycisphaerae</taxon>
        <taxon>environmental samples</taxon>
    </lineage>
</organism>
<feature type="compositionally biased region" description="Low complexity" evidence="1">
    <location>
        <begin position="362"/>
        <end position="371"/>
    </location>
</feature>
<feature type="non-terminal residue" evidence="2">
    <location>
        <position position="1"/>
    </location>
</feature>
<dbReference type="EMBL" id="CADCUQ010000068">
    <property type="protein sequence ID" value="CAA9375466.1"/>
    <property type="molecule type" value="Genomic_DNA"/>
</dbReference>
<feature type="compositionally biased region" description="Pro residues" evidence="1">
    <location>
        <begin position="331"/>
        <end position="340"/>
    </location>
</feature>
<accession>A0A6J4N200</accession>
<feature type="compositionally biased region" description="Basic residues" evidence="1">
    <location>
        <begin position="1"/>
        <end position="11"/>
    </location>
</feature>
<sequence>DVTRGTTRRGRRLDALRGGRARAGGQRDDDRGVRPDAADRQPVPHRELRRQALDGRGDRLPRGRDAADAARPDGRRVARRRDPQPVGRPAHLVLRATARPRHQRVRATDRREGRAAPQREPAHRRKGGAAEPARPRRRADRDQRPRDRRPAHVRPRPAHGHLQRPRRRQEHADVFDREEHERGRLRARADRRARQGGQRLHREEPGRGRAEEVRRRRRHRRRGAAAARPRREGRLHRGRVFQGPRGERPADDGQPDPHVPGAAPGRPRRPRAARDEGIPAERVRAAARDPRTRWPHGEGFDHRVLHRAGGRRRLQRADPRRGEGHHRRPPVAEPPAGEPRPLPRDRRAPEHQPGAERRDGEGAAALGPACARADRGLPGHRRPREHRRLRAGRQRRVRPRGAVPRADRRVPPAGLAVAEHVRAVEEEARRTDGVDRGGREAAEGPSRGAERATAGWKGRL</sequence>
<feature type="compositionally biased region" description="Basic residues" evidence="1">
    <location>
        <begin position="378"/>
        <end position="399"/>
    </location>
</feature>
<feature type="compositionally biased region" description="Basic and acidic residues" evidence="1">
    <location>
        <begin position="419"/>
        <end position="442"/>
    </location>
</feature>
<dbReference type="AlphaFoldDB" id="A0A6J4N200"/>
<feature type="compositionally biased region" description="Basic and acidic residues" evidence="1">
    <location>
        <begin position="25"/>
        <end position="83"/>
    </location>
</feature>
<feature type="non-terminal residue" evidence="2">
    <location>
        <position position="460"/>
    </location>
</feature>
<proteinExistence type="predicted"/>
<evidence type="ECO:0000313" key="2">
    <source>
        <dbReference type="EMBL" id="CAA9375466.1"/>
    </source>
</evidence>
<feature type="compositionally biased region" description="Basic and acidic residues" evidence="1">
    <location>
        <begin position="272"/>
        <end position="303"/>
    </location>
</feature>
<feature type="compositionally biased region" description="Basic residues" evidence="1">
    <location>
        <begin position="151"/>
        <end position="169"/>
    </location>
</feature>